<dbReference type="PROSITE" id="PS50943">
    <property type="entry name" value="HTH_CROC1"/>
    <property type="match status" value="1"/>
</dbReference>
<proteinExistence type="predicted"/>
<dbReference type="SUPFAM" id="SSF47413">
    <property type="entry name" value="lambda repressor-like DNA-binding domains"/>
    <property type="match status" value="1"/>
</dbReference>
<dbReference type="Gene3D" id="1.10.260.40">
    <property type="entry name" value="lambda repressor-like DNA-binding domains"/>
    <property type="match status" value="1"/>
</dbReference>
<dbReference type="SMART" id="SM00530">
    <property type="entry name" value="HTH_XRE"/>
    <property type="match status" value="1"/>
</dbReference>
<dbReference type="InterPro" id="IPR001387">
    <property type="entry name" value="Cro/C1-type_HTH"/>
</dbReference>
<dbReference type="RefSeq" id="WP_381174665.1">
    <property type="nucleotide sequence ID" value="NZ_JBHSFK010000013.1"/>
</dbReference>
<protein>
    <submittedName>
        <fullName evidence="2">Helix-turn-helix domain-containing protein</fullName>
    </submittedName>
</protein>
<accession>A0ABV9AQF2</accession>
<keyword evidence="3" id="KW-1185">Reference proteome</keyword>
<name>A0ABV9AQF2_9ACTN</name>
<evidence type="ECO:0000313" key="2">
    <source>
        <dbReference type="EMBL" id="MFC4502139.1"/>
    </source>
</evidence>
<sequence length="82" mass="8888">MTNSVDDPPLISTLKNSLRALRKNRGWSLGQVAALARMNASHLAKVERGVAGISVDALARLAVIYDLTDLAEQLSPFLRDKS</sequence>
<evidence type="ECO:0000313" key="3">
    <source>
        <dbReference type="Proteomes" id="UP001595839"/>
    </source>
</evidence>
<reference evidence="3" key="1">
    <citation type="journal article" date="2019" name="Int. J. Syst. Evol. Microbiol.">
        <title>The Global Catalogue of Microorganisms (GCM) 10K type strain sequencing project: providing services to taxonomists for standard genome sequencing and annotation.</title>
        <authorList>
            <consortium name="The Broad Institute Genomics Platform"/>
            <consortium name="The Broad Institute Genome Sequencing Center for Infectious Disease"/>
            <person name="Wu L."/>
            <person name="Ma J."/>
        </authorList>
    </citation>
    <scope>NUCLEOTIDE SEQUENCE [LARGE SCALE GENOMIC DNA]</scope>
    <source>
        <strain evidence="3">CGMCC 4.7177</strain>
    </source>
</reference>
<organism evidence="2 3">
    <name type="scientific">Streptomyces vulcanius</name>
    <dbReference type="NCBI Taxonomy" id="1441876"/>
    <lineage>
        <taxon>Bacteria</taxon>
        <taxon>Bacillati</taxon>
        <taxon>Actinomycetota</taxon>
        <taxon>Actinomycetes</taxon>
        <taxon>Kitasatosporales</taxon>
        <taxon>Streptomycetaceae</taxon>
        <taxon>Streptomyces</taxon>
    </lineage>
</organism>
<dbReference type="Pfam" id="PF13560">
    <property type="entry name" value="HTH_31"/>
    <property type="match status" value="1"/>
</dbReference>
<gene>
    <name evidence="2" type="ORF">ACFPIH_21835</name>
</gene>
<comment type="caution">
    <text evidence="2">The sequence shown here is derived from an EMBL/GenBank/DDBJ whole genome shotgun (WGS) entry which is preliminary data.</text>
</comment>
<dbReference type="Proteomes" id="UP001595839">
    <property type="component" value="Unassembled WGS sequence"/>
</dbReference>
<feature type="domain" description="HTH cro/C1-type" evidence="1">
    <location>
        <begin position="18"/>
        <end position="73"/>
    </location>
</feature>
<evidence type="ECO:0000259" key="1">
    <source>
        <dbReference type="PROSITE" id="PS50943"/>
    </source>
</evidence>
<dbReference type="EMBL" id="JBHSFK010000013">
    <property type="protein sequence ID" value="MFC4502139.1"/>
    <property type="molecule type" value="Genomic_DNA"/>
</dbReference>
<dbReference type="InterPro" id="IPR010982">
    <property type="entry name" value="Lambda_DNA-bd_dom_sf"/>
</dbReference>
<dbReference type="CDD" id="cd00093">
    <property type="entry name" value="HTH_XRE"/>
    <property type="match status" value="1"/>
</dbReference>